<keyword evidence="1" id="KW-0175">Coiled coil</keyword>
<feature type="coiled-coil region" evidence="1">
    <location>
        <begin position="271"/>
        <end position="298"/>
    </location>
</feature>
<dbReference type="EMBL" id="JAPXFL010000011">
    <property type="protein sequence ID" value="KAK9499474.1"/>
    <property type="molecule type" value="Genomic_DNA"/>
</dbReference>
<gene>
    <name evidence="2" type="ORF">O3M35_002505</name>
</gene>
<comment type="caution">
    <text evidence="2">The sequence shown here is derived from an EMBL/GenBank/DDBJ whole genome shotgun (WGS) entry which is preliminary data.</text>
</comment>
<keyword evidence="3" id="KW-1185">Reference proteome</keyword>
<dbReference type="AlphaFoldDB" id="A0AAW1CLM9"/>
<name>A0AAW1CLM9_9HEMI</name>
<sequence length="702" mass="83326">MNEYNLELKWKWFVDLQSFPQNGYVSKLFAETPKPKESKLRKSLPFWDITPLQCRLPSLGIKGLYYTRGKVGTTILKSSPDVDFITHDPYCYEHDSKKYDSLHDRHLGNYFKSKRNCAFLRKIGILDEEDYPKCSLADMNAYRQYLFRIHKDLVRREYNKQLNLRLERNLWKSAQQNITKHYFKTFKHEEYLKKSSAKRKEFIRQQRLKELKPIQILKKWDKRLKEIDERAKDEQLRRKEVKERETRRYKKVLERGKILSFDRPMKTLVKLRDQKLRFDEAERKRKEEVERNAGIKAESFIFNKSLEQHNKLELYKQLIILNDKGKEIARKKRDLEYENRRKQFEQQLQCRKMNKVQPVKAISAKEKAQKEILNKRQNKYERKVKQGMTHILEVLDILEDKEHGYEKKATKMIAPNALDNVLIQIAQQMIKRAILINITFTIRHFVTIILNYCLSPAKNLSTLLPSSVQSSKSGQYYPMEKCLRDAELIPDPDKITHGFIVNGVNILEEVVQQQNTTGLKAFLVRKQQLLSVMLTNARRLFNLIEDRVKLLKAIPDPYYNVPYLREEIMKTRKSFSIDEIIDKLVTLLTIDDKIIFESPLSGLGEMANLLAYARLATNYKVILNCDELRHEESKINISDQFDWDRLIEIHRLMKTEYDNIESEMQQNDTVSNWVEKSADNSHNKNHLSEITRLLLLGVAPHL</sequence>
<evidence type="ECO:0000313" key="3">
    <source>
        <dbReference type="Proteomes" id="UP001461498"/>
    </source>
</evidence>
<proteinExistence type="predicted"/>
<organism evidence="2 3">
    <name type="scientific">Rhynocoris fuscipes</name>
    <dbReference type="NCBI Taxonomy" id="488301"/>
    <lineage>
        <taxon>Eukaryota</taxon>
        <taxon>Metazoa</taxon>
        <taxon>Ecdysozoa</taxon>
        <taxon>Arthropoda</taxon>
        <taxon>Hexapoda</taxon>
        <taxon>Insecta</taxon>
        <taxon>Pterygota</taxon>
        <taxon>Neoptera</taxon>
        <taxon>Paraneoptera</taxon>
        <taxon>Hemiptera</taxon>
        <taxon>Heteroptera</taxon>
        <taxon>Panheteroptera</taxon>
        <taxon>Cimicomorpha</taxon>
        <taxon>Reduviidae</taxon>
        <taxon>Harpactorinae</taxon>
        <taxon>Harpactorini</taxon>
        <taxon>Rhynocoris</taxon>
    </lineage>
</organism>
<protein>
    <submittedName>
        <fullName evidence="2">Uncharacterized protein</fullName>
    </submittedName>
</protein>
<evidence type="ECO:0000313" key="2">
    <source>
        <dbReference type="EMBL" id="KAK9499474.1"/>
    </source>
</evidence>
<feature type="coiled-coil region" evidence="1">
    <location>
        <begin position="217"/>
        <end position="244"/>
    </location>
</feature>
<dbReference type="Proteomes" id="UP001461498">
    <property type="component" value="Unassembled WGS sequence"/>
</dbReference>
<evidence type="ECO:0000256" key="1">
    <source>
        <dbReference type="SAM" id="Coils"/>
    </source>
</evidence>
<accession>A0AAW1CLM9</accession>
<reference evidence="2 3" key="1">
    <citation type="submission" date="2022-12" db="EMBL/GenBank/DDBJ databases">
        <title>Chromosome-level genome assembly of true bugs.</title>
        <authorList>
            <person name="Ma L."/>
            <person name="Li H."/>
        </authorList>
    </citation>
    <scope>NUCLEOTIDE SEQUENCE [LARGE SCALE GENOMIC DNA]</scope>
    <source>
        <strain evidence="2">Lab_2022b</strain>
    </source>
</reference>